<dbReference type="EMBL" id="MU069459">
    <property type="protein sequence ID" value="KAF5842563.1"/>
    <property type="molecule type" value="Genomic_DNA"/>
</dbReference>
<feature type="compositionally biased region" description="Low complexity" evidence="1">
    <location>
        <begin position="27"/>
        <end position="39"/>
    </location>
</feature>
<feature type="compositionally biased region" description="Polar residues" evidence="1">
    <location>
        <begin position="1"/>
        <end position="14"/>
    </location>
</feature>
<comment type="caution">
    <text evidence="2">The sequence shown here is derived from an EMBL/GenBank/DDBJ whole genome shotgun (WGS) entry which is preliminary data.</text>
</comment>
<keyword evidence="3" id="KW-1185">Reference proteome</keyword>
<sequence>MGQNERTPADSSTYGGIRSGRSKHVIAAAPLTSASSTRAASRRPHVEGLARPAHRPLLPRTQVQRRMRLLRRKRR</sequence>
<organism evidence="2 3">
    <name type="scientific">Dunaliella salina</name>
    <name type="common">Green alga</name>
    <name type="synonym">Protococcus salinus</name>
    <dbReference type="NCBI Taxonomy" id="3046"/>
    <lineage>
        <taxon>Eukaryota</taxon>
        <taxon>Viridiplantae</taxon>
        <taxon>Chlorophyta</taxon>
        <taxon>core chlorophytes</taxon>
        <taxon>Chlorophyceae</taxon>
        <taxon>CS clade</taxon>
        <taxon>Chlamydomonadales</taxon>
        <taxon>Dunaliellaceae</taxon>
        <taxon>Dunaliella</taxon>
    </lineage>
</organism>
<feature type="compositionally biased region" description="Basic residues" evidence="1">
    <location>
        <begin position="63"/>
        <end position="75"/>
    </location>
</feature>
<accession>A0ABQ7H6T7</accession>
<gene>
    <name evidence="2" type="ORF">DUNSADRAFT_6412</name>
</gene>
<evidence type="ECO:0000256" key="1">
    <source>
        <dbReference type="SAM" id="MobiDB-lite"/>
    </source>
</evidence>
<name>A0ABQ7H6T7_DUNSA</name>
<evidence type="ECO:0000313" key="3">
    <source>
        <dbReference type="Proteomes" id="UP000815325"/>
    </source>
</evidence>
<evidence type="ECO:0008006" key="4">
    <source>
        <dbReference type="Google" id="ProtNLM"/>
    </source>
</evidence>
<reference evidence="2" key="1">
    <citation type="submission" date="2017-08" db="EMBL/GenBank/DDBJ databases">
        <authorList>
            <person name="Polle J.E."/>
            <person name="Barry K."/>
            <person name="Cushman J."/>
            <person name="Schmutz J."/>
            <person name="Tran D."/>
            <person name="Hathwaick L.T."/>
            <person name="Yim W.C."/>
            <person name="Jenkins J."/>
            <person name="Mckie-Krisberg Z.M."/>
            <person name="Prochnik S."/>
            <person name="Lindquist E."/>
            <person name="Dockter R.B."/>
            <person name="Adam C."/>
            <person name="Molina H."/>
            <person name="Bunkerborg J."/>
            <person name="Jin E."/>
            <person name="Buchheim M."/>
            <person name="Magnuson J."/>
        </authorList>
    </citation>
    <scope>NUCLEOTIDE SEQUENCE</scope>
    <source>
        <strain evidence="2">CCAP 19/18</strain>
    </source>
</reference>
<proteinExistence type="predicted"/>
<evidence type="ECO:0000313" key="2">
    <source>
        <dbReference type="EMBL" id="KAF5842563.1"/>
    </source>
</evidence>
<feature type="region of interest" description="Disordered" evidence="1">
    <location>
        <begin position="1"/>
        <end position="75"/>
    </location>
</feature>
<protein>
    <recommendedName>
        <fullName evidence="4">Encoded protein</fullName>
    </recommendedName>
</protein>
<dbReference type="Proteomes" id="UP000815325">
    <property type="component" value="Unassembled WGS sequence"/>
</dbReference>